<sequence length="82" mass="9455">MAENWVTQIECEERRKKIEKDYNDLADRVSKHGGEIDDLRLFDAKENERLKRIEDIFSLISKITVSVVAAIVLLIIKGALKI</sequence>
<feature type="transmembrane region" description="Helical" evidence="1">
    <location>
        <begin position="56"/>
        <end position="76"/>
    </location>
</feature>
<dbReference type="EMBL" id="BK015425">
    <property type="protein sequence ID" value="DAE06064.1"/>
    <property type="molecule type" value="Genomic_DNA"/>
</dbReference>
<name>A0A8S5PH95_9CAUD</name>
<keyword evidence="1" id="KW-1133">Transmembrane helix</keyword>
<evidence type="ECO:0000313" key="2">
    <source>
        <dbReference type="EMBL" id="DAE06064.1"/>
    </source>
</evidence>
<keyword evidence="1" id="KW-0472">Membrane</keyword>
<keyword evidence="1" id="KW-0812">Transmembrane</keyword>
<organism evidence="2">
    <name type="scientific">Siphoviridae sp. ctsxw88</name>
    <dbReference type="NCBI Taxonomy" id="2825701"/>
    <lineage>
        <taxon>Viruses</taxon>
        <taxon>Duplodnaviria</taxon>
        <taxon>Heunggongvirae</taxon>
        <taxon>Uroviricota</taxon>
        <taxon>Caudoviricetes</taxon>
    </lineage>
</organism>
<proteinExistence type="predicted"/>
<protein>
    <submittedName>
        <fullName evidence="2">Hemolysin XhlA</fullName>
    </submittedName>
</protein>
<accession>A0A8S5PH95</accession>
<reference evidence="2" key="1">
    <citation type="journal article" date="2021" name="Proc. Natl. Acad. Sci. U.S.A.">
        <title>A Catalog of Tens of Thousands of Viruses from Human Metagenomes Reveals Hidden Associations with Chronic Diseases.</title>
        <authorList>
            <person name="Tisza M.J."/>
            <person name="Buck C.B."/>
        </authorList>
    </citation>
    <scope>NUCLEOTIDE SEQUENCE</scope>
    <source>
        <strain evidence="2">Ctsxw88</strain>
    </source>
</reference>
<evidence type="ECO:0000256" key="1">
    <source>
        <dbReference type="SAM" id="Phobius"/>
    </source>
</evidence>